<dbReference type="STRING" id="485916.Dtox_0935"/>
<name>C8W361_DESAS</name>
<dbReference type="InterPro" id="IPR013324">
    <property type="entry name" value="RNA_pol_sigma_r3/r4-like"/>
</dbReference>
<dbReference type="CDD" id="cd06171">
    <property type="entry name" value="Sigma70_r4"/>
    <property type="match status" value="1"/>
</dbReference>
<dbReference type="OrthoDB" id="9784984at2"/>
<dbReference type="HOGENOM" id="CLU_047691_3_4_9"/>
<comment type="similarity">
    <text evidence="1">Belongs to the sigma-70 factor family. ECF subfamily.</text>
</comment>
<feature type="domain" description="RNA polymerase sigma factor 70 region 4 type 2" evidence="7">
    <location>
        <begin position="120"/>
        <end position="172"/>
    </location>
</feature>
<evidence type="ECO:0000256" key="4">
    <source>
        <dbReference type="ARBA" id="ARBA00023125"/>
    </source>
</evidence>
<dbReference type="InterPro" id="IPR013249">
    <property type="entry name" value="RNA_pol_sigma70_r4_t2"/>
</dbReference>
<feature type="domain" description="RNA polymerase sigma-70 region 2" evidence="6">
    <location>
        <begin position="23"/>
        <end position="90"/>
    </location>
</feature>
<keyword evidence="5" id="KW-0804">Transcription</keyword>
<reference evidence="8 9" key="1">
    <citation type="journal article" date="2009" name="Stand. Genomic Sci.">
        <title>Complete genome sequence of Desulfotomaculum acetoxidans type strain (5575).</title>
        <authorList>
            <person name="Spring S."/>
            <person name="Lapidus A."/>
            <person name="Schroder M."/>
            <person name="Gleim D."/>
            <person name="Sims D."/>
            <person name="Meincke L."/>
            <person name="Glavina Del Rio T."/>
            <person name="Tice H."/>
            <person name="Copeland A."/>
            <person name="Cheng J.F."/>
            <person name="Lucas S."/>
            <person name="Chen F."/>
            <person name="Nolan M."/>
            <person name="Bruce D."/>
            <person name="Goodwin L."/>
            <person name="Pitluck S."/>
            <person name="Ivanova N."/>
            <person name="Mavromatis K."/>
            <person name="Mikhailova N."/>
            <person name="Pati A."/>
            <person name="Chen A."/>
            <person name="Palaniappan K."/>
            <person name="Land M."/>
            <person name="Hauser L."/>
            <person name="Chang Y.J."/>
            <person name="Jeffries C.D."/>
            <person name="Chain P."/>
            <person name="Saunders E."/>
            <person name="Brettin T."/>
            <person name="Detter J.C."/>
            <person name="Goker M."/>
            <person name="Bristow J."/>
            <person name="Eisen J.A."/>
            <person name="Markowitz V."/>
            <person name="Hugenholtz P."/>
            <person name="Kyrpides N.C."/>
            <person name="Klenk H.P."/>
            <person name="Han C."/>
        </authorList>
    </citation>
    <scope>NUCLEOTIDE SEQUENCE [LARGE SCALE GENOMIC DNA]</scope>
    <source>
        <strain evidence="9">ATCC 49208 / DSM 771 / VKM B-1644</strain>
    </source>
</reference>
<proteinExistence type="inferred from homology"/>
<dbReference type="Pfam" id="PF08281">
    <property type="entry name" value="Sigma70_r4_2"/>
    <property type="match status" value="1"/>
</dbReference>
<dbReference type="GO" id="GO:0016987">
    <property type="term" value="F:sigma factor activity"/>
    <property type="evidence" value="ECO:0007669"/>
    <property type="project" value="UniProtKB-KW"/>
</dbReference>
<dbReference type="InterPro" id="IPR014284">
    <property type="entry name" value="RNA_pol_sigma-70_dom"/>
</dbReference>
<dbReference type="PANTHER" id="PTHR43133:SF8">
    <property type="entry name" value="RNA POLYMERASE SIGMA FACTOR HI_1459-RELATED"/>
    <property type="match status" value="1"/>
</dbReference>
<evidence type="ECO:0000256" key="5">
    <source>
        <dbReference type="ARBA" id="ARBA00023163"/>
    </source>
</evidence>
<dbReference type="InterPro" id="IPR013325">
    <property type="entry name" value="RNA_pol_sigma_r2"/>
</dbReference>
<dbReference type="PANTHER" id="PTHR43133">
    <property type="entry name" value="RNA POLYMERASE ECF-TYPE SIGMA FACTO"/>
    <property type="match status" value="1"/>
</dbReference>
<dbReference type="Gene3D" id="1.10.1740.10">
    <property type="match status" value="1"/>
</dbReference>
<dbReference type="NCBIfam" id="TIGR02937">
    <property type="entry name" value="sigma70-ECF"/>
    <property type="match status" value="1"/>
</dbReference>
<dbReference type="EMBL" id="CP001720">
    <property type="protein sequence ID" value="ACV61828.1"/>
    <property type="molecule type" value="Genomic_DNA"/>
</dbReference>
<sequence>MGSVEKTSDLSADYDPVDFAGVYDYYLYRIYKYICYRIGNLDEAEDLTSKVFELTLKNIKNYKPERATFATWLYTIANNTLTDYLRSLSRCRFISLELVDGVACAGHGPEEAAICNERREELFQALSCLNDRQRNIISLKFAFGLNNKEISEITGLTRSNVAVIIYRALQRMRSNLVVKE</sequence>
<dbReference type="Proteomes" id="UP000002217">
    <property type="component" value="Chromosome"/>
</dbReference>
<dbReference type="InterPro" id="IPR036388">
    <property type="entry name" value="WH-like_DNA-bd_sf"/>
</dbReference>
<dbReference type="SUPFAM" id="SSF88946">
    <property type="entry name" value="Sigma2 domain of RNA polymerase sigma factors"/>
    <property type="match status" value="1"/>
</dbReference>
<dbReference type="InterPro" id="IPR039425">
    <property type="entry name" value="RNA_pol_sigma-70-like"/>
</dbReference>
<keyword evidence="9" id="KW-1185">Reference proteome</keyword>
<evidence type="ECO:0000256" key="1">
    <source>
        <dbReference type="ARBA" id="ARBA00010641"/>
    </source>
</evidence>
<dbReference type="Pfam" id="PF04542">
    <property type="entry name" value="Sigma70_r2"/>
    <property type="match status" value="1"/>
</dbReference>
<dbReference type="Gene3D" id="1.10.10.10">
    <property type="entry name" value="Winged helix-like DNA-binding domain superfamily/Winged helix DNA-binding domain"/>
    <property type="match status" value="1"/>
</dbReference>
<dbReference type="AlphaFoldDB" id="C8W361"/>
<evidence type="ECO:0000313" key="8">
    <source>
        <dbReference type="EMBL" id="ACV61828.1"/>
    </source>
</evidence>
<accession>C8W361</accession>
<dbReference type="GO" id="GO:0006352">
    <property type="term" value="P:DNA-templated transcription initiation"/>
    <property type="evidence" value="ECO:0007669"/>
    <property type="project" value="InterPro"/>
</dbReference>
<evidence type="ECO:0000259" key="7">
    <source>
        <dbReference type="Pfam" id="PF08281"/>
    </source>
</evidence>
<evidence type="ECO:0000256" key="2">
    <source>
        <dbReference type="ARBA" id="ARBA00023015"/>
    </source>
</evidence>
<dbReference type="GO" id="GO:0003677">
    <property type="term" value="F:DNA binding"/>
    <property type="evidence" value="ECO:0007669"/>
    <property type="project" value="UniProtKB-KW"/>
</dbReference>
<evidence type="ECO:0000256" key="3">
    <source>
        <dbReference type="ARBA" id="ARBA00023082"/>
    </source>
</evidence>
<organism evidence="8 9">
    <name type="scientific">Desulfofarcimen acetoxidans (strain ATCC 49208 / DSM 771 / KCTC 5769 / VKM B-1644 / 5575)</name>
    <name type="common">Desulfotomaculum acetoxidans</name>
    <dbReference type="NCBI Taxonomy" id="485916"/>
    <lineage>
        <taxon>Bacteria</taxon>
        <taxon>Bacillati</taxon>
        <taxon>Bacillota</taxon>
        <taxon>Clostridia</taxon>
        <taxon>Eubacteriales</taxon>
        <taxon>Peptococcaceae</taxon>
        <taxon>Desulfofarcimen</taxon>
    </lineage>
</organism>
<dbReference type="InterPro" id="IPR007627">
    <property type="entry name" value="RNA_pol_sigma70_r2"/>
</dbReference>
<gene>
    <name evidence="8" type="ordered locus">Dtox_0935</name>
</gene>
<dbReference type="eggNOG" id="COG1595">
    <property type="taxonomic scope" value="Bacteria"/>
</dbReference>
<dbReference type="RefSeq" id="WP_015756543.1">
    <property type="nucleotide sequence ID" value="NC_013216.1"/>
</dbReference>
<keyword evidence="4" id="KW-0238">DNA-binding</keyword>
<keyword evidence="3" id="KW-0731">Sigma factor</keyword>
<evidence type="ECO:0000259" key="6">
    <source>
        <dbReference type="Pfam" id="PF04542"/>
    </source>
</evidence>
<keyword evidence="2" id="KW-0805">Transcription regulation</keyword>
<evidence type="ECO:0000313" key="9">
    <source>
        <dbReference type="Proteomes" id="UP000002217"/>
    </source>
</evidence>
<dbReference type="KEGG" id="dae:Dtox_0935"/>
<dbReference type="SUPFAM" id="SSF88659">
    <property type="entry name" value="Sigma3 and sigma4 domains of RNA polymerase sigma factors"/>
    <property type="match status" value="1"/>
</dbReference>
<protein>
    <submittedName>
        <fullName evidence="8">RNA polymerase, sigma-24 subunit, ECF subfamily</fullName>
    </submittedName>
</protein>